<feature type="transmembrane region" description="Helical" evidence="1">
    <location>
        <begin position="291"/>
        <end position="308"/>
    </location>
</feature>
<dbReference type="AlphaFoldDB" id="A0A375YHN5"/>
<feature type="transmembrane region" description="Helical" evidence="1">
    <location>
        <begin position="37"/>
        <end position="54"/>
    </location>
</feature>
<keyword evidence="1" id="KW-1133">Transmembrane helix</keyword>
<feature type="transmembrane region" description="Helical" evidence="1">
    <location>
        <begin position="480"/>
        <end position="497"/>
    </location>
</feature>
<keyword evidence="3" id="KW-1185">Reference proteome</keyword>
<feature type="transmembrane region" description="Helical" evidence="1">
    <location>
        <begin position="264"/>
        <end position="285"/>
    </location>
</feature>
<keyword evidence="1" id="KW-0812">Transmembrane</keyword>
<sequence length="506" mass="52767">MATGDAVAQNSGVSGAKFEGASATSQPQAQFDVIRRYATLIAILAAGAEVLLLICGLYNFRLSVALAFPILIGIICGVSKGDISRAANSRDYLHPVQSGLAGGAALVGVGLHSTAGVVIAVVAVLTFLRFPLPSSRNFVVGLAAISPWTTECIADGRGTGSILLGSVVCAVAVLTWIRSQNVETLVVAFCLSTLVYVTAAVVLFLLGFRADYNSAYLTDAIANYGPFTLRWRFPLAVSWVTVPTVAALGSVLCVWVVRLKRSSIGIGAVGIKAVCAVGIFVHLLAVLAADGRTQIVAASLGVIIASGLMPRIIRSLLLVAAAFLWLAPLWWSRFADVAEKLVVDYLPMRGTAARTATLQGRTTIWDISLDDFGNSSFMEQLSGWGPDGYIASGTAAQYSGVLGVVYRSGYYPPHNALLEVLLSGGIALMVLVLVGIAFLVFMQLKVQRFGSEPAPAGVAALGVALGVVAFPEVAVLCSNASAAALGPMVTLICLTAYSQTINAARR</sequence>
<dbReference type="RefSeq" id="WP_165761576.1">
    <property type="nucleotide sequence ID" value="NZ_MVID01000006.1"/>
</dbReference>
<name>A0A375YHN5_MYCPF</name>
<feature type="transmembrane region" description="Helical" evidence="1">
    <location>
        <begin position="315"/>
        <end position="331"/>
    </location>
</feature>
<feature type="transmembrane region" description="Helical" evidence="1">
    <location>
        <begin position="158"/>
        <end position="177"/>
    </location>
</feature>
<evidence type="ECO:0000313" key="2">
    <source>
        <dbReference type="EMBL" id="SRX80628.1"/>
    </source>
</evidence>
<feature type="transmembrane region" description="Helical" evidence="1">
    <location>
        <begin position="184"/>
        <end position="208"/>
    </location>
</feature>
<dbReference type="EMBL" id="UEGS01000001">
    <property type="protein sequence ID" value="SRX80628.1"/>
    <property type="molecule type" value="Genomic_DNA"/>
</dbReference>
<feature type="transmembrane region" description="Helical" evidence="1">
    <location>
        <begin position="454"/>
        <end position="474"/>
    </location>
</feature>
<feature type="transmembrane region" description="Helical" evidence="1">
    <location>
        <begin position="100"/>
        <end position="128"/>
    </location>
</feature>
<gene>
    <name evidence="2" type="ORF">MPP7335_02372</name>
</gene>
<feature type="transmembrane region" description="Helical" evidence="1">
    <location>
        <begin position="420"/>
        <end position="442"/>
    </location>
</feature>
<feature type="transmembrane region" description="Helical" evidence="1">
    <location>
        <begin position="236"/>
        <end position="257"/>
    </location>
</feature>
<evidence type="ECO:0000256" key="1">
    <source>
        <dbReference type="SAM" id="Phobius"/>
    </source>
</evidence>
<reference evidence="2 3" key="1">
    <citation type="submission" date="2018-05" db="EMBL/GenBank/DDBJ databases">
        <authorList>
            <consortium name="IHU Genomes"/>
        </authorList>
    </citation>
    <scope>NUCLEOTIDE SEQUENCE [LARGE SCALE GENOMIC DNA]</scope>
    <source>
        <strain evidence="2 3">P7335</strain>
    </source>
</reference>
<evidence type="ECO:0000313" key="3">
    <source>
        <dbReference type="Proteomes" id="UP000252008"/>
    </source>
</evidence>
<dbReference type="Proteomes" id="UP000252008">
    <property type="component" value="Unassembled WGS sequence"/>
</dbReference>
<organism evidence="2 3">
    <name type="scientific">Mycolicibacterium parafortuitum</name>
    <name type="common">Mycobacterium parafortuitum</name>
    <dbReference type="NCBI Taxonomy" id="39692"/>
    <lineage>
        <taxon>Bacteria</taxon>
        <taxon>Bacillati</taxon>
        <taxon>Actinomycetota</taxon>
        <taxon>Actinomycetes</taxon>
        <taxon>Mycobacteriales</taxon>
        <taxon>Mycobacteriaceae</taxon>
        <taxon>Mycolicibacterium</taxon>
    </lineage>
</organism>
<feature type="transmembrane region" description="Helical" evidence="1">
    <location>
        <begin position="60"/>
        <end position="79"/>
    </location>
</feature>
<keyword evidence="1" id="KW-0472">Membrane</keyword>
<accession>A0A375YHN5</accession>
<proteinExistence type="predicted"/>
<protein>
    <submittedName>
        <fullName evidence="2">Uncharacterized protein</fullName>
    </submittedName>
</protein>